<dbReference type="Proteomes" id="UP000263957">
    <property type="component" value="Unassembled WGS sequence"/>
</dbReference>
<dbReference type="InterPro" id="IPR005182">
    <property type="entry name" value="YdbS-like_PH"/>
</dbReference>
<dbReference type="PANTHER" id="PTHR37938">
    <property type="entry name" value="BLL0215 PROTEIN"/>
    <property type="match status" value="1"/>
</dbReference>
<feature type="domain" description="YdbS-like PH" evidence="2">
    <location>
        <begin position="63"/>
        <end position="134"/>
    </location>
</feature>
<protein>
    <submittedName>
        <fullName evidence="3">PH domain-containing protein</fullName>
    </submittedName>
</protein>
<reference evidence="5 6" key="1">
    <citation type="journal article" date="2014" name="Antonie Van Leeuwenhoek">
        <title>Hyphomonas beringensis sp. nov. and Hyphomonas chukchiensis sp. nov., isolated from surface seawater of the Bering Sea and Chukchi Sea.</title>
        <authorList>
            <person name="Li C."/>
            <person name="Lai Q."/>
            <person name="Li G."/>
            <person name="Dong C."/>
            <person name="Wang J."/>
            <person name="Liao Y."/>
            <person name="Shao Z."/>
        </authorList>
    </citation>
    <scope>NUCLEOTIDE SEQUENCE [LARGE SCALE GENOMIC DNA]</scope>
    <source>
        <strain evidence="5 6">22II1-22F38</strain>
    </source>
</reference>
<dbReference type="AlphaFoldDB" id="A0A059EA70"/>
<proteinExistence type="predicted"/>
<organism evidence="5 6">
    <name type="scientific">Hyphomonas atlantica</name>
    <dbReference type="NCBI Taxonomy" id="1280948"/>
    <lineage>
        <taxon>Bacteria</taxon>
        <taxon>Pseudomonadati</taxon>
        <taxon>Pseudomonadota</taxon>
        <taxon>Alphaproteobacteria</taxon>
        <taxon>Hyphomonadales</taxon>
        <taxon>Hyphomonadaceae</taxon>
        <taxon>Hyphomonas</taxon>
    </lineage>
</organism>
<keyword evidence="1" id="KW-1133">Transmembrane helix</keyword>
<gene>
    <name evidence="3" type="ORF">DCG65_01625</name>
    <name evidence="4" type="ORF">DD728_06335</name>
    <name evidence="5" type="ORF">HY36_00145</name>
</gene>
<dbReference type="EMBL" id="DOGS01000129">
    <property type="protein sequence ID" value="HBQ48488.1"/>
    <property type="molecule type" value="Genomic_DNA"/>
</dbReference>
<dbReference type="EMBL" id="AWFH01000001">
    <property type="protein sequence ID" value="KCZ64814.1"/>
    <property type="molecule type" value="Genomic_DNA"/>
</dbReference>
<keyword evidence="1" id="KW-0812">Transmembrane</keyword>
<evidence type="ECO:0000259" key="2">
    <source>
        <dbReference type="Pfam" id="PF03703"/>
    </source>
</evidence>
<evidence type="ECO:0000313" key="7">
    <source>
        <dbReference type="Proteomes" id="UP000259173"/>
    </source>
</evidence>
<dbReference type="Proteomes" id="UP000024547">
    <property type="component" value="Unassembled WGS sequence"/>
</dbReference>
<dbReference type="Proteomes" id="UP000259173">
    <property type="component" value="Unassembled WGS sequence"/>
</dbReference>
<evidence type="ECO:0000313" key="6">
    <source>
        <dbReference type="Proteomes" id="UP000024547"/>
    </source>
</evidence>
<keyword evidence="1" id="KW-0472">Membrane</keyword>
<dbReference type="PANTHER" id="PTHR37938:SF1">
    <property type="entry name" value="BLL0215 PROTEIN"/>
    <property type="match status" value="1"/>
</dbReference>
<name>A0A059EA70_9PROT</name>
<feature type="transmembrane region" description="Helical" evidence="1">
    <location>
        <begin position="37"/>
        <end position="56"/>
    </location>
</feature>
<evidence type="ECO:0000256" key="1">
    <source>
        <dbReference type="SAM" id="Phobius"/>
    </source>
</evidence>
<accession>A0A059EA70</accession>
<dbReference type="PATRIC" id="fig|1280948.3.peg.29"/>
<evidence type="ECO:0000313" key="3">
    <source>
        <dbReference type="EMBL" id="HAE93229.1"/>
    </source>
</evidence>
<dbReference type="EMBL" id="DMBR01000046">
    <property type="protein sequence ID" value="HAE93229.1"/>
    <property type="molecule type" value="Genomic_DNA"/>
</dbReference>
<dbReference type="STRING" id="1280948.HY36_00145"/>
<dbReference type="eggNOG" id="COG3428">
    <property type="taxonomic scope" value="Bacteria"/>
</dbReference>
<sequence>MRGSGEAHMAGYIEKHLYEGEILRHRGAFHWFEHAKAWLMLVVFGILIVGIVYFIAKMIHLNTTEFVVTDRRVVMKTGLWSADVNEIALDAIEGSTLKQGILGRIFGFGRLSIHGRGETHITFPSMAHPQKFRAEAEKSKQAAIQPGGPLTG</sequence>
<keyword evidence="6" id="KW-1185">Reference proteome</keyword>
<evidence type="ECO:0000313" key="8">
    <source>
        <dbReference type="Proteomes" id="UP000263957"/>
    </source>
</evidence>
<comment type="caution">
    <text evidence="5">The sequence shown here is derived from an EMBL/GenBank/DDBJ whole genome shotgun (WGS) entry which is preliminary data.</text>
</comment>
<evidence type="ECO:0000313" key="4">
    <source>
        <dbReference type="EMBL" id="HBQ48488.1"/>
    </source>
</evidence>
<dbReference type="Pfam" id="PF03703">
    <property type="entry name" value="bPH_2"/>
    <property type="match status" value="1"/>
</dbReference>
<reference evidence="7 8" key="2">
    <citation type="journal article" date="2018" name="Nat. Biotechnol.">
        <title>A standardized bacterial taxonomy based on genome phylogeny substantially revises the tree of life.</title>
        <authorList>
            <person name="Parks D.H."/>
            <person name="Chuvochina M."/>
            <person name="Waite D.W."/>
            <person name="Rinke C."/>
            <person name="Skarshewski A."/>
            <person name="Chaumeil P.A."/>
            <person name="Hugenholtz P."/>
        </authorList>
    </citation>
    <scope>NUCLEOTIDE SEQUENCE [LARGE SCALE GENOMIC DNA]</scope>
    <source>
        <strain evidence="4">UBA10378</strain>
        <strain evidence="3">UBA8557</strain>
    </source>
</reference>
<evidence type="ECO:0000313" key="5">
    <source>
        <dbReference type="EMBL" id="KCZ64814.1"/>
    </source>
</evidence>